<dbReference type="CDD" id="cd06165">
    <property type="entry name" value="Sortase_A"/>
    <property type="match status" value="1"/>
</dbReference>
<keyword evidence="1" id="KW-0645">Protease</keyword>
<dbReference type="eggNOG" id="COG3764">
    <property type="taxonomic scope" value="Bacteria"/>
</dbReference>
<dbReference type="InterPro" id="IPR042007">
    <property type="entry name" value="Sortase_A"/>
</dbReference>
<dbReference type="InterPro" id="IPR005754">
    <property type="entry name" value="Sortase"/>
</dbReference>
<name>K2PVS4_9LACT</name>
<keyword evidence="2" id="KW-0378">Hydrolase</keyword>
<evidence type="ECO:0000256" key="1">
    <source>
        <dbReference type="ARBA" id="ARBA00022670"/>
    </source>
</evidence>
<dbReference type="Proteomes" id="UP000006787">
    <property type="component" value="Unassembled WGS sequence"/>
</dbReference>
<comment type="caution">
    <text evidence="6">The sequence shown here is derived from an EMBL/GenBank/DDBJ whole genome shotgun (WGS) entry which is preliminary data.</text>
</comment>
<dbReference type="RefSeq" id="WP_003135583.1">
    <property type="nucleotide sequence ID" value="NZ_AMQS01000013.1"/>
</dbReference>
<dbReference type="NCBIfam" id="TIGR01076">
    <property type="entry name" value="sortase_fam"/>
    <property type="match status" value="1"/>
</dbReference>
<dbReference type="PATRIC" id="fig|1231377.3.peg.1106"/>
<keyword evidence="5" id="KW-0472">Membrane</keyword>
<dbReference type="GO" id="GO:0006508">
    <property type="term" value="P:proteolysis"/>
    <property type="evidence" value="ECO:0007669"/>
    <property type="project" value="UniProtKB-KW"/>
</dbReference>
<feature type="transmembrane region" description="Helical" evidence="5">
    <location>
        <begin position="228"/>
        <end position="251"/>
    </location>
</feature>
<dbReference type="Pfam" id="PF04203">
    <property type="entry name" value="Sortase"/>
    <property type="match status" value="1"/>
</dbReference>
<accession>K2PVS4</accession>
<reference evidence="6 7" key="1">
    <citation type="journal article" date="2012" name="J. Bacteriol.">
        <title>Genome Sequence of the Bacteriocin-Producing Strain Lactococcus garvieae DCC43.</title>
        <authorList>
            <person name="Gabrielsen C."/>
            <person name="Brede D.A."/>
            <person name="Hernandez P.E."/>
            <person name="Nes I.F."/>
            <person name="Diep D.B."/>
        </authorList>
    </citation>
    <scope>NUCLEOTIDE SEQUENCE [LARGE SCALE GENOMIC DNA]</scope>
    <source>
        <strain evidence="6 7">DCC43</strain>
    </source>
</reference>
<evidence type="ECO:0000256" key="4">
    <source>
        <dbReference type="PIRSR" id="PIRSR605754-1"/>
    </source>
</evidence>
<evidence type="ECO:0000256" key="5">
    <source>
        <dbReference type="SAM" id="Phobius"/>
    </source>
</evidence>
<feature type="active site" description="Acyl-thioester intermediate" evidence="4">
    <location>
        <position position="185"/>
    </location>
</feature>
<dbReference type="InterPro" id="IPR023365">
    <property type="entry name" value="Sortase_dom-sf"/>
</dbReference>
<evidence type="ECO:0000256" key="2">
    <source>
        <dbReference type="ARBA" id="ARBA00022801"/>
    </source>
</evidence>
<dbReference type="EMBL" id="AMQS01000013">
    <property type="protein sequence ID" value="EKF51521.1"/>
    <property type="molecule type" value="Genomic_DNA"/>
</dbReference>
<protein>
    <submittedName>
        <fullName evidence="6">Sortase A, LPXTG specific</fullName>
    </submittedName>
</protein>
<gene>
    <name evidence="6" type="ORF">C426_1108</name>
</gene>
<organism evidence="6 7">
    <name type="scientific">Lactococcus garvieae DCC43</name>
    <dbReference type="NCBI Taxonomy" id="1231377"/>
    <lineage>
        <taxon>Bacteria</taxon>
        <taxon>Bacillati</taxon>
        <taxon>Bacillota</taxon>
        <taxon>Bacilli</taxon>
        <taxon>Lactobacillales</taxon>
        <taxon>Streptococcaceae</taxon>
        <taxon>Lactococcus</taxon>
    </lineage>
</organism>
<dbReference type="SUPFAM" id="SSF63817">
    <property type="entry name" value="Sortase"/>
    <property type="match status" value="1"/>
</dbReference>
<sequence>MKKPHLKILITILILLMLGTLSVPFSKYFGIATHSQLTKTEVVKNNLPRVIPDSETIKAPDLHDVINAYGKQNNAAIGQIVAPSVSVSQPIFVGLTKDNMTQGTVSLFPKRDPSQQTLTIIGHHVQYDSSLLFGGVQELKKDAEIYIRYFDKYYAYKVESNRIIKETDLEALQDKGANYLYLITCNTATQTPYRVLVTAKKVTVPSQHLQASFTHEQKVIKEAHTKSYWIKFLLPLFITLIMTVLFLIYIWKL</sequence>
<evidence type="ECO:0000256" key="3">
    <source>
        <dbReference type="ARBA" id="ARBA00022807"/>
    </source>
</evidence>
<dbReference type="Gene3D" id="2.40.260.10">
    <property type="entry name" value="Sortase"/>
    <property type="match status" value="1"/>
</dbReference>
<keyword evidence="3" id="KW-0788">Thiol protease</keyword>
<dbReference type="GO" id="GO:0008234">
    <property type="term" value="F:cysteine-type peptidase activity"/>
    <property type="evidence" value="ECO:0007669"/>
    <property type="project" value="UniProtKB-KW"/>
</dbReference>
<evidence type="ECO:0000313" key="6">
    <source>
        <dbReference type="EMBL" id="EKF51521.1"/>
    </source>
</evidence>
<keyword evidence="5" id="KW-1133">Transmembrane helix</keyword>
<feature type="active site" description="Proton donor/acceptor" evidence="4">
    <location>
        <position position="123"/>
    </location>
</feature>
<dbReference type="AlphaFoldDB" id="K2PVS4"/>
<proteinExistence type="predicted"/>
<evidence type="ECO:0000313" key="7">
    <source>
        <dbReference type="Proteomes" id="UP000006787"/>
    </source>
</evidence>
<keyword evidence="5" id="KW-0812">Transmembrane</keyword>